<dbReference type="Proteomes" id="UP000003505">
    <property type="component" value="Unassembled WGS sequence"/>
</dbReference>
<proteinExistence type="predicted"/>
<organism evidence="1 2">
    <name type="scientific">Selenomonas sputigena (strain ATCC 35185 / DSM 20758 / CCUG 44933 / VPI D19B-28)</name>
    <dbReference type="NCBI Taxonomy" id="546271"/>
    <lineage>
        <taxon>Bacteria</taxon>
        <taxon>Bacillati</taxon>
        <taxon>Bacillota</taxon>
        <taxon>Negativicutes</taxon>
        <taxon>Selenomonadales</taxon>
        <taxon>Selenomonadaceae</taxon>
        <taxon>Selenomonas</taxon>
    </lineage>
</organism>
<gene>
    <name evidence="1" type="ORF">SELSPUOL_01902</name>
</gene>
<name>C9LWP7_SELS3</name>
<accession>C9LWP7</accession>
<sequence length="272" mass="30044">MKRSFWMGAFLFLWRCEMKRFALFILCALVLLVSGQSEAAMGISLDSVHQILERLEGTWYDEDGNAVLTIEGNTINGCEVVGGDRLANGPGSGSLDFIIGEAAGTRTLRIGWLLFGGPGDYIRLNDGEALQRTLNPACSESVEGVRLGMRTRAVRERLGAGQELSRENACRAGDDTFAYGWHYPGKGLIVLHKDDIVTGLVLLPESNLYFDRSGLGANDGRHTRAPIRCPRSPWKGRTTIRWRSMRSLPGSSSRSERMGAMSGSALWRINFW</sequence>
<dbReference type="eggNOG" id="ENOG5033CD6">
    <property type="taxonomic scope" value="Bacteria"/>
</dbReference>
<protein>
    <submittedName>
        <fullName evidence="1">Uncharacterized protein</fullName>
    </submittedName>
</protein>
<evidence type="ECO:0000313" key="2">
    <source>
        <dbReference type="Proteomes" id="UP000003505"/>
    </source>
</evidence>
<dbReference type="AlphaFoldDB" id="C9LWP7"/>
<evidence type="ECO:0000313" key="1">
    <source>
        <dbReference type="EMBL" id="EEX76795.1"/>
    </source>
</evidence>
<reference evidence="1 2" key="1">
    <citation type="submission" date="2009-09" db="EMBL/GenBank/DDBJ databases">
        <authorList>
            <person name="Weinstock G."/>
            <person name="Sodergren E."/>
            <person name="Clifton S."/>
            <person name="Fulton L."/>
            <person name="Fulton B."/>
            <person name="Courtney L."/>
            <person name="Fronick C."/>
            <person name="Harrison M."/>
            <person name="Strong C."/>
            <person name="Farmer C."/>
            <person name="Delahaunty K."/>
            <person name="Markovic C."/>
            <person name="Hall O."/>
            <person name="Minx P."/>
            <person name="Tomlinson C."/>
            <person name="Mitreva M."/>
            <person name="Nelson J."/>
            <person name="Hou S."/>
            <person name="Wollam A."/>
            <person name="Pepin K.H."/>
            <person name="Johnson M."/>
            <person name="Bhonagiri V."/>
            <person name="Nash W.E."/>
            <person name="Warren W."/>
            <person name="Chinwalla A."/>
            <person name="Mardis E.R."/>
            <person name="Wilson R.K."/>
        </authorList>
    </citation>
    <scope>NUCLEOTIDE SEQUENCE [LARGE SCALE GENOMIC DNA]</scope>
    <source>
        <strain evidence="2">ATCC 35185 / DSM 20758 / VPI D19B-28</strain>
    </source>
</reference>
<dbReference type="STRING" id="546271.Selsp_0637"/>
<comment type="caution">
    <text evidence="1">The sequence shown here is derived from an EMBL/GenBank/DDBJ whole genome shotgun (WGS) entry which is preliminary data.</text>
</comment>
<dbReference type="EMBL" id="ACKP02000044">
    <property type="protein sequence ID" value="EEX76795.1"/>
    <property type="molecule type" value="Genomic_DNA"/>
</dbReference>